<keyword evidence="3" id="KW-0804">Transcription</keyword>
<dbReference type="PRINTS" id="PR00455">
    <property type="entry name" value="HTHTETR"/>
</dbReference>
<evidence type="ECO:0000259" key="5">
    <source>
        <dbReference type="PROSITE" id="PS50977"/>
    </source>
</evidence>
<reference evidence="7" key="1">
    <citation type="journal article" date="2019" name="Int. J. Syst. Evol. Microbiol.">
        <title>The Global Catalogue of Microorganisms (GCM) 10K type strain sequencing project: providing services to taxonomists for standard genome sequencing and annotation.</title>
        <authorList>
            <consortium name="The Broad Institute Genomics Platform"/>
            <consortium name="The Broad Institute Genome Sequencing Center for Infectious Disease"/>
            <person name="Wu L."/>
            <person name="Ma J."/>
        </authorList>
    </citation>
    <scope>NUCLEOTIDE SEQUENCE [LARGE SCALE GENOMIC DNA]</scope>
    <source>
        <strain evidence="7">NBRC 102407</strain>
    </source>
</reference>
<feature type="DNA-binding region" description="H-T-H motif" evidence="4">
    <location>
        <begin position="29"/>
        <end position="48"/>
    </location>
</feature>
<dbReference type="Pfam" id="PF16925">
    <property type="entry name" value="TetR_C_13"/>
    <property type="match status" value="1"/>
</dbReference>
<accession>A0ABQ6FCQ4</accession>
<comment type="caution">
    <text evidence="6">The sequence shown here is derived from an EMBL/GenBank/DDBJ whole genome shotgun (WGS) entry which is preliminary data.</text>
</comment>
<feature type="domain" description="HTH tetR-type" evidence="5">
    <location>
        <begin position="6"/>
        <end position="66"/>
    </location>
</feature>
<dbReference type="InterPro" id="IPR036271">
    <property type="entry name" value="Tet_transcr_reg_TetR-rel_C_sf"/>
</dbReference>
<evidence type="ECO:0000256" key="2">
    <source>
        <dbReference type="ARBA" id="ARBA00023125"/>
    </source>
</evidence>
<gene>
    <name evidence="6" type="ORF">GCM10007933_25460</name>
</gene>
<dbReference type="EMBL" id="BSPX01000038">
    <property type="protein sequence ID" value="GLT23084.1"/>
    <property type="molecule type" value="Genomic_DNA"/>
</dbReference>
<dbReference type="SUPFAM" id="SSF48498">
    <property type="entry name" value="Tetracyclin repressor-like, C-terminal domain"/>
    <property type="match status" value="1"/>
</dbReference>
<dbReference type="InterPro" id="IPR001647">
    <property type="entry name" value="HTH_TetR"/>
</dbReference>
<dbReference type="PANTHER" id="PTHR47506">
    <property type="entry name" value="TRANSCRIPTIONAL REGULATORY PROTEIN"/>
    <property type="match status" value="1"/>
</dbReference>
<protein>
    <submittedName>
        <fullName evidence="6">TetR family transcriptional regulator</fullName>
    </submittedName>
</protein>
<dbReference type="InterPro" id="IPR009057">
    <property type="entry name" value="Homeodomain-like_sf"/>
</dbReference>
<keyword evidence="1" id="KW-0805">Transcription regulation</keyword>
<evidence type="ECO:0000256" key="3">
    <source>
        <dbReference type="ARBA" id="ARBA00023163"/>
    </source>
</evidence>
<dbReference type="SUPFAM" id="SSF46689">
    <property type="entry name" value="Homeodomain-like"/>
    <property type="match status" value="1"/>
</dbReference>
<organism evidence="6 7">
    <name type="scientific">Zoogloea oryzae</name>
    <dbReference type="NCBI Taxonomy" id="310767"/>
    <lineage>
        <taxon>Bacteria</taxon>
        <taxon>Pseudomonadati</taxon>
        <taxon>Pseudomonadota</taxon>
        <taxon>Betaproteobacteria</taxon>
        <taxon>Rhodocyclales</taxon>
        <taxon>Zoogloeaceae</taxon>
        <taxon>Zoogloea</taxon>
    </lineage>
</organism>
<proteinExistence type="predicted"/>
<evidence type="ECO:0000256" key="1">
    <source>
        <dbReference type="ARBA" id="ARBA00023015"/>
    </source>
</evidence>
<sequence>MSRQPDLTRARILDAAFAEIHREGFRAAGVASILAETGLTKGAFYHHFPSKKALGLAVIDERIAPLLEDWVVRPLDDGPQASVAALLDLLACSHSADASAINLGCPLNNLMQEMSALDEDFRAHLAAILERWQRKLAALLRRAQAAGEIRADVDCEACALFIVAAWEGAVSVSKNLQSAAAFHATMAQLRAYVASLRPPR</sequence>
<evidence type="ECO:0000256" key="4">
    <source>
        <dbReference type="PROSITE-ProRule" id="PRU00335"/>
    </source>
</evidence>
<keyword evidence="2 4" id="KW-0238">DNA-binding</keyword>
<evidence type="ECO:0000313" key="6">
    <source>
        <dbReference type="EMBL" id="GLT23084.1"/>
    </source>
</evidence>
<dbReference type="Proteomes" id="UP001157167">
    <property type="component" value="Unassembled WGS sequence"/>
</dbReference>
<dbReference type="PANTHER" id="PTHR47506:SF6">
    <property type="entry name" value="HTH-TYPE TRANSCRIPTIONAL REPRESSOR NEMR"/>
    <property type="match status" value="1"/>
</dbReference>
<evidence type="ECO:0000313" key="7">
    <source>
        <dbReference type="Proteomes" id="UP001157167"/>
    </source>
</evidence>
<dbReference type="PROSITE" id="PS50977">
    <property type="entry name" value="HTH_TETR_2"/>
    <property type="match status" value="1"/>
</dbReference>
<keyword evidence="7" id="KW-1185">Reference proteome</keyword>
<dbReference type="InterPro" id="IPR011075">
    <property type="entry name" value="TetR_C"/>
</dbReference>
<name>A0ABQ6FCQ4_9RHOO</name>
<dbReference type="Pfam" id="PF00440">
    <property type="entry name" value="TetR_N"/>
    <property type="match status" value="1"/>
</dbReference>
<dbReference type="Gene3D" id="1.10.357.10">
    <property type="entry name" value="Tetracycline Repressor, domain 2"/>
    <property type="match status" value="1"/>
</dbReference>